<dbReference type="SUPFAM" id="SSF52540">
    <property type="entry name" value="P-loop containing nucleoside triphosphate hydrolases"/>
    <property type="match status" value="1"/>
</dbReference>
<dbReference type="Pfam" id="PF08402">
    <property type="entry name" value="TOBE_2"/>
    <property type="match status" value="1"/>
</dbReference>
<proteinExistence type="inferred from homology"/>
<dbReference type="Gene3D" id="2.40.50.100">
    <property type="match status" value="1"/>
</dbReference>
<reference evidence="7" key="1">
    <citation type="submission" date="2020-05" db="EMBL/GenBank/DDBJ databases">
        <title>Identification of trans-AT polyketide cluster in two marine bacteria, producers of a novel glutaramide-containing polyketide sesbanimide D and analogs.</title>
        <authorList>
            <person name="Kacar D."/>
            <person name="Rodriguez P."/>
            <person name="Canedo L."/>
            <person name="Gonzalez E."/>
            <person name="Galan B."/>
            <person name="De La Calle F."/>
            <person name="Garcia J.L."/>
        </authorList>
    </citation>
    <scope>NUCLEOTIDE SEQUENCE</scope>
    <source>
        <strain evidence="7">PHM038</strain>
    </source>
</reference>
<feature type="domain" description="ABC transporter" evidence="6">
    <location>
        <begin position="6"/>
        <end position="237"/>
    </location>
</feature>
<evidence type="ECO:0000313" key="8">
    <source>
        <dbReference type="Proteomes" id="UP000598467"/>
    </source>
</evidence>
<dbReference type="Pfam" id="PF00005">
    <property type="entry name" value="ABC_tran"/>
    <property type="match status" value="1"/>
</dbReference>
<evidence type="ECO:0000256" key="4">
    <source>
        <dbReference type="ARBA" id="ARBA00022741"/>
    </source>
</evidence>
<dbReference type="EMBL" id="JABFCZ010000023">
    <property type="protein sequence ID" value="MBD1548491.1"/>
    <property type="molecule type" value="Genomic_DNA"/>
</dbReference>
<dbReference type="InterPro" id="IPR003593">
    <property type="entry name" value="AAA+_ATPase"/>
</dbReference>
<dbReference type="PROSITE" id="PS00211">
    <property type="entry name" value="ABC_TRANSPORTER_1"/>
    <property type="match status" value="1"/>
</dbReference>
<dbReference type="InterPro" id="IPR003439">
    <property type="entry name" value="ABC_transporter-like_ATP-bd"/>
</dbReference>
<accession>A0A926P1W4</accession>
<dbReference type="GO" id="GO:0016887">
    <property type="term" value="F:ATP hydrolysis activity"/>
    <property type="evidence" value="ECO:0007669"/>
    <property type="project" value="InterPro"/>
</dbReference>
<dbReference type="PANTHER" id="PTHR42781">
    <property type="entry name" value="SPERMIDINE/PUTRESCINE IMPORT ATP-BINDING PROTEIN POTA"/>
    <property type="match status" value="1"/>
</dbReference>
<dbReference type="PANTHER" id="PTHR42781:SF4">
    <property type="entry name" value="SPERMIDINE_PUTRESCINE IMPORT ATP-BINDING PROTEIN POTA"/>
    <property type="match status" value="1"/>
</dbReference>
<dbReference type="InterPro" id="IPR013611">
    <property type="entry name" value="Transp-assoc_OB_typ2"/>
</dbReference>
<dbReference type="RefSeq" id="WP_190293183.1">
    <property type="nucleotide sequence ID" value="NZ_JABFCZ010000023.1"/>
</dbReference>
<dbReference type="SMART" id="SM00382">
    <property type="entry name" value="AAA"/>
    <property type="match status" value="1"/>
</dbReference>
<dbReference type="InterPro" id="IPR027417">
    <property type="entry name" value="P-loop_NTPase"/>
</dbReference>
<evidence type="ECO:0000256" key="5">
    <source>
        <dbReference type="ARBA" id="ARBA00022840"/>
    </source>
</evidence>
<gene>
    <name evidence="7" type="ORF">HK439_19690</name>
</gene>
<dbReference type="SUPFAM" id="SSF50331">
    <property type="entry name" value="MOP-like"/>
    <property type="match status" value="1"/>
</dbReference>
<evidence type="ECO:0000256" key="1">
    <source>
        <dbReference type="ARBA" id="ARBA00004417"/>
    </source>
</evidence>
<dbReference type="GO" id="GO:0140359">
    <property type="term" value="F:ABC-type transporter activity"/>
    <property type="evidence" value="ECO:0007669"/>
    <property type="project" value="UniProtKB-ARBA"/>
</dbReference>
<keyword evidence="3" id="KW-0813">Transport</keyword>
<evidence type="ECO:0000259" key="6">
    <source>
        <dbReference type="PROSITE" id="PS50893"/>
    </source>
</evidence>
<dbReference type="AlphaFoldDB" id="A0A926P1W4"/>
<dbReference type="InterPro" id="IPR017871">
    <property type="entry name" value="ABC_transporter-like_CS"/>
</dbReference>
<name>A0A926P1W4_9HYPH</name>
<dbReference type="FunFam" id="3.40.50.300:FF:000042">
    <property type="entry name" value="Maltose/maltodextrin ABC transporter, ATP-binding protein"/>
    <property type="match status" value="1"/>
</dbReference>
<keyword evidence="5 7" id="KW-0067">ATP-binding</keyword>
<evidence type="ECO:0000313" key="7">
    <source>
        <dbReference type="EMBL" id="MBD1548491.1"/>
    </source>
</evidence>
<dbReference type="GO" id="GO:0043190">
    <property type="term" value="C:ATP-binding cassette (ABC) transporter complex"/>
    <property type="evidence" value="ECO:0007669"/>
    <property type="project" value="InterPro"/>
</dbReference>
<dbReference type="InterPro" id="IPR050093">
    <property type="entry name" value="ABC_SmlMolc_Importer"/>
</dbReference>
<evidence type="ECO:0000256" key="3">
    <source>
        <dbReference type="ARBA" id="ARBA00022448"/>
    </source>
</evidence>
<comment type="caution">
    <text evidence="7">The sequence shown here is derived from an EMBL/GenBank/DDBJ whole genome shotgun (WGS) entry which is preliminary data.</text>
</comment>
<dbReference type="Gene3D" id="3.40.50.300">
    <property type="entry name" value="P-loop containing nucleotide triphosphate hydrolases"/>
    <property type="match status" value="1"/>
</dbReference>
<comment type="subcellular location">
    <subcellularLocation>
        <location evidence="1">Cell inner membrane</location>
        <topology evidence="1">Peripheral membrane protein</topology>
    </subcellularLocation>
</comment>
<comment type="similarity">
    <text evidence="2">Belongs to the ABC transporter superfamily.</text>
</comment>
<organism evidence="7 8">
    <name type="scientific">Roseibium aggregatum</name>
    <dbReference type="NCBI Taxonomy" id="187304"/>
    <lineage>
        <taxon>Bacteria</taxon>
        <taxon>Pseudomonadati</taxon>
        <taxon>Pseudomonadota</taxon>
        <taxon>Alphaproteobacteria</taxon>
        <taxon>Hyphomicrobiales</taxon>
        <taxon>Stappiaceae</taxon>
        <taxon>Roseibium</taxon>
    </lineage>
</organism>
<sequence length="369" mass="40223">MADYDLELVKLRKVYPGGTVAVEGFDLRVERGEFISFVGPSGCGKTTTLRMIAGLESISGGDLLIRGQNFTQVPTERRPTSTIFQNYAIFPHMTVRQNIEFGLHVRKVASADVKKRVDSIIDKLQLGDIANAKEGSLSGGQKQRLALARGLVTEPEILLLDEPLGALDANLRKSIQEELKILQRELNITFVFVTHAQSEALSMGDRVVVMNSGKVEQISAPFDLYTRPKSPFVARFIGRNKIIEGQLSEAANGRAVVRTRFGTLSGVPSFDTSTASTDARVLLVAPSEYVDILPAGAPQDGGQTDTVSGQVSAIDAVGQFVYVTVRLDEDLSIRIETHREKIGQRGIEIGGQVDLRWQSERATVVLEAA</sequence>
<evidence type="ECO:0000256" key="2">
    <source>
        <dbReference type="ARBA" id="ARBA00005417"/>
    </source>
</evidence>
<keyword evidence="4" id="KW-0547">Nucleotide-binding</keyword>
<dbReference type="InterPro" id="IPR008995">
    <property type="entry name" value="Mo/tungstate-bd_C_term_dom"/>
</dbReference>
<protein>
    <submittedName>
        <fullName evidence="7">ABC transporter ATP-binding protein</fullName>
    </submittedName>
</protein>
<dbReference type="PROSITE" id="PS50893">
    <property type="entry name" value="ABC_TRANSPORTER_2"/>
    <property type="match status" value="1"/>
</dbReference>
<dbReference type="GO" id="GO:0005524">
    <property type="term" value="F:ATP binding"/>
    <property type="evidence" value="ECO:0007669"/>
    <property type="project" value="UniProtKB-KW"/>
</dbReference>
<dbReference type="Proteomes" id="UP000598467">
    <property type="component" value="Unassembled WGS sequence"/>
</dbReference>